<evidence type="ECO:0000313" key="2">
    <source>
        <dbReference type="Proteomes" id="UP000054783"/>
    </source>
</evidence>
<reference evidence="1 2" key="1">
    <citation type="submission" date="2015-01" db="EMBL/GenBank/DDBJ databases">
        <title>Evolution of Trichinella species and genotypes.</title>
        <authorList>
            <person name="Korhonen P.K."/>
            <person name="Edoardo P."/>
            <person name="Giuseppe L.R."/>
            <person name="Gasser R.B."/>
        </authorList>
    </citation>
    <scope>NUCLEOTIDE SEQUENCE [LARGE SCALE GENOMIC DNA]</scope>
    <source>
        <strain evidence="1">ISS2496</strain>
    </source>
</reference>
<gene>
    <name evidence="1" type="ORF">T12_3398</name>
</gene>
<evidence type="ECO:0000313" key="1">
    <source>
        <dbReference type="EMBL" id="KRY07481.1"/>
    </source>
</evidence>
<dbReference type="AlphaFoldDB" id="A0A0V0Z4K9"/>
<name>A0A0V0Z4K9_9BILA</name>
<organism evidence="1 2">
    <name type="scientific">Trichinella patagoniensis</name>
    <dbReference type="NCBI Taxonomy" id="990121"/>
    <lineage>
        <taxon>Eukaryota</taxon>
        <taxon>Metazoa</taxon>
        <taxon>Ecdysozoa</taxon>
        <taxon>Nematoda</taxon>
        <taxon>Enoplea</taxon>
        <taxon>Dorylaimia</taxon>
        <taxon>Trichinellida</taxon>
        <taxon>Trichinellidae</taxon>
        <taxon>Trichinella</taxon>
    </lineage>
</organism>
<comment type="caution">
    <text evidence="1">The sequence shown here is derived from an EMBL/GenBank/DDBJ whole genome shotgun (WGS) entry which is preliminary data.</text>
</comment>
<proteinExistence type="predicted"/>
<sequence>MQLSQHPGARLLLPLLPSPKSKNANGLSIVTVGFEILKCDVRSSGRSIWERLPAPKILLLNVHSVAMRTNNHLEG</sequence>
<keyword evidence="2" id="KW-1185">Reference proteome</keyword>
<protein>
    <submittedName>
        <fullName evidence="1">Uncharacterized protein</fullName>
    </submittedName>
</protein>
<dbReference type="Proteomes" id="UP000054783">
    <property type="component" value="Unassembled WGS sequence"/>
</dbReference>
<accession>A0A0V0Z4K9</accession>
<dbReference type="EMBL" id="JYDQ01000454">
    <property type="protein sequence ID" value="KRY07481.1"/>
    <property type="molecule type" value="Genomic_DNA"/>
</dbReference>